<evidence type="ECO:0000313" key="2">
    <source>
        <dbReference type="EMBL" id="KIF80835.1"/>
    </source>
</evidence>
<comment type="caution">
    <text evidence="2">The sequence shown here is derived from an EMBL/GenBank/DDBJ whole genome shotgun (WGS) entry which is preliminary data.</text>
</comment>
<organism evidence="2 4">
    <name type="scientific">Noviherbaspirillum autotrophicum</name>
    <dbReference type="NCBI Taxonomy" id="709839"/>
    <lineage>
        <taxon>Bacteria</taxon>
        <taxon>Pseudomonadati</taxon>
        <taxon>Pseudomonadota</taxon>
        <taxon>Betaproteobacteria</taxon>
        <taxon>Burkholderiales</taxon>
        <taxon>Oxalobacteraceae</taxon>
        <taxon>Noviherbaspirillum</taxon>
    </lineage>
</organism>
<dbReference type="AlphaFoldDB" id="A0A0C2BHY5"/>
<dbReference type="RefSeq" id="WP_040038648.1">
    <property type="nucleotide sequence ID" value="NZ_JWJG01000010.1"/>
</dbReference>
<sequence length="95" mass="10635">MNDRQFSLFDTTPDALPRIDWTSQVYSKEYNAALNAMLIDACRQQPKSTADLHQAQLAEFGLGEIPLGCQLTFLAEIGKLRRKVDKAFVSTWSAA</sequence>
<proteinExistence type="predicted"/>
<dbReference type="Proteomes" id="UP000031572">
    <property type="component" value="Unassembled WGS sequence"/>
</dbReference>
<gene>
    <name evidence="3" type="ORF">TSA66_01080</name>
    <name evidence="1" type="ORF">TSA66_08145</name>
    <name evidence="2" type="ORF">TSA66_08390</name>
</gene>
<dbReference type="EMBL" id="JWJG01000028">
    <property type="protein sequence ID" value="KIF80835.1"/>
    <property type="molecule type" value="Genomic_DNA"/>
</dbReference>
<dbReference type="EMBL" id="JWJG01000010">
    <property type="protein sequence ID" value="KIF84060.1"/>
    <property type="molecule type" value="Genomic_DNA"/>
</dbReference>
<protein>
    <submittedName>
        <fullName evidence="2">Uncharacterized protein</fullName>
    </submittedName>
</protein>
<reference evidence="2 4" key="1">
    <citation type="submission" date="2014-12" db="EMBL/GenBank/DDBJ databases">
        <title>Denitrispirillum autotrophicum gen. nov., sp. nov., Denitrifying, Facultatively Autotrophic Bacteria Isolated from Rice Paddy Soil.</title>
        <authorList>
            <person name="Ishii S."/>
            <person name="Ashida N."/>
            <person name="Ohno H."/>
            <person name="Otsuka S."/>
            <person name="Yokota A."/>
            <person name="Senoo K."/>
        </authorList>
    </citation>
    <scope>NUCLEOTIDE SEQUENCE [LARGE SCALE GENOMIC DNA]</scope>
    <source>
        <strain evidence="2 4">TSA66</strain>
    </source>
</reference>
<evidence type="ECO:0000313" key="4">
    <source>
        <dbReference type="Proteomes" id="UP000031572"/>
    </source>
</evidence>
<evidence type="ECO:0000313" key="3">
    <source>
        <dbReference type="EMBL" id="KIF84060.1"/>
    </source>
</evidence>
<dbReference type="STRING" id="709839.TSA66_01080"/>
<evidence type="ECO:0000313" key="1">
    <source>
        <dbReference type="EMBL" id="KIF80797.1"/>
    </source>
</evidence>
<keyword evidence="4" id="KW-1185">Reference proteome</keyword>
<accession>A0A0C2BHY5</accession>
<dbReference type="EMBL" id="JWJG01000028">
    <property type="protein sequence ID" value="KIF80797.1"/>
    <property type="molecule type" value="Genomic_DNA"/>
</dbReference>
<name>A0A0C2BHY5_9BURK</name>